<gene>
    <name evidence="1" type="ORF">O1G21_12470</name>
</gene>
<sequence>MNVFEGGGRELELRNGATEVLVEVLMLAVTALAREDWDHAFAAELARQDQNLMGRGMVGLRLEDLGWGPDPERGRAFALAVVDLALTRHRWDELGYDPPHAEDHLRTLRLLIEHTRPAPAPPADPTEVMAATCRHHRILTPLAWYPACVLCGRA</sequence>
<protein>
    <submittedName>
        <fullName evidence="1">Uncharacterized protein</fullName>
    </submittedName>
</protein>
<accession>A0ABY7Q1P2</accession>
<organism evidence="1 2">
    <name type="scientific">Kitasatospora cathayae</name>
    <dbReference type="NCBI Taxonomy" id="3004092"/>
    <lineage>
        <taxon>Bacteria</taxon>
        <taxon>Bacillati</taxon>
        <taxon>Actinomycetota</taxon>
        <taxon>Actinomycetes</taxon>
        <taxon>Kitasatosporales</taxon>
        <taxon>Streptomycetaceae</taxon>
        <taxon>Kitasatospora</taxon>
    </lineage>
</organism>
<evidence type="ECO:0000313" key="1">
    <source>
        <dbReference type="EMBL" id="WBP86577.1"/>
    </source>
</evidence>
<reference evidence="2" key="1">
    <citation type="submission" date="2022-12" db="EMBL/GenBank/DDBJ databases">
        <authorList>
            <person name="Mo P."/>
        </authorList>
    </citation>
    <scope>NUCLEOTIDE SEQUENCE [LARGE SCALE GENOMIC DNA]</scope>
    <source>
        <strain evidence="2">HUAS 3-15</strain>
    </source>
</reference>
<evidence type="ECO:0000313" key="2">
    <source>
        <dbReference type="Proteomes" id="UP001212821"/>
    </source>
</evidence>
<keyword evidence="2" id="KW-1185">Reference proteome</keyword>
<dbReference type="EMBL" id="CP115450">
    <property type="protein sequence ID" value="WBP86577.1"/>
    <property type="molecule type" value="Genomic_DNA"/>
</dbReference>
<dbReference type="Proteomes" id="UP001212821">
    <property type="component" value="Chromosome"/>
</dbReference>
<name>A0ABY7Q1P2_9ACTN</name>
<dbReference type="RefSeq" id="WP_270143342.1">
    <property type="nucleotide sequence ID" value="NZ_CP115450.1"/>
</dbReference>
<proteinExistence type="predicted"/>